<reference evidence="1 2" key="1">
    <citation type="submission" date="2017-02" db="EMBL/GenBank/DDBJ databases">
        <title>The new phylogeny of genus Mycobacterium.</title>
        <authorList>
            <person name="Tortoli E."/>
            <person name="Trovato A."/>
            <person name="Cirillo D.M."/>
        </authorList>
    </citation>
    <scope>NUCLEOTIDE SEQUENCE [LARGE SCALE GENOMIC DNA]</scope>
    <source>
        <strain evidence="1 2">DSM 45633</strain>
    </source>
</reference>
<proteinExistence type="predicted"/>
<name>A0A7I7R8B3_9MYCO</name>
<accession>A0A7I7R8B3</accession>
<dbReference type="OrthoDB" id="4419629at2"/>
<keyword evidence="2" id="KW-1185">Reference proteome</keyword>
<evidence type="ECO:0000313" key="2">
    <source>
        <dbReference type="Proteomes" id="UP000192320"/>
    </source>
</evidence>
<evidence type="ECO:0000313" key="1">
    <source>
        <dbReference type="EMBL" id="ORB04344.1"/>
    </source>
</evidence>
<protein>
    <submittedName>
        <fullName evidence="1">Uncharacterized protein</fullName>
    </submittedName>
</protein>
<dbReference type="Pfam" id="PF10910">
    <property type="entry name" value="Phage_gene29"/>
    <property type="match status" value="1"/>
</dbReference>
<dbReference type="InterPro" id="IPR021226">
    <property type="entry name" value="Phage_gene29"/>
</dbReference>
<gene>
    <name evidence="1" type="ORF">BST33_00085</name>
</gene>
<dbReference type="AlphaFoldDB" id="A0A7I7R8B3"/>
<dbReference type="EMBL" id="MVHZ01000001">
    <property type="protein sequence ID" value="ORB04344.1"/>
    <property type="molecule type" value="Genomic_DNA"/>
</dbReference>
<organism evidence="1 2">
    <name type="scientific">Mycolicibacter minnesotensis</name>
    <dbReference type="NCBI Taxonomy" id="1118379"/>
    <lineage>
        <taxon>Bacteria</taxon>
        <taxon>Bacillati</taxon>
        <taxon>Actinomycetota</taxon>
        <taxon>Actinomycetes</taxon>
        <taxon>Mycobacteriales</taxon>
        <taxon>Mycobacteriaceae</taxon>
        <taxon>Mycolicibacter</taxon>
    </lineage>
</organism>
<sequence>MSKSGIPSQGDHNPEDPEEHFVWALRSMPMFAGVGAVTHPGILRGWSKHLWECGFAHRDYLSGLADADGTIPVSRLPEQAIRFQPAFRGPQHGYNNAATWVATDTPEPQPVRIPNIRELTIQEQHALLYQFQELGMVPADPAGPATGELHDERAQT</sequence>
<dbReference type="Proteomes" id="UP000192320">
    <property type="component" value="Unassembled WGS sequence"/>
</dbReference>
<dbReference type="RefSeq" id="WP_083022157.1">
    <property type="nucleotide sequence ID" value="NZ_AP022589.1"/>
</dbReference>
<comment type="caution">
    <text evidence="1">The sequence shown here is derived from an EMBL/GenBank/DDBJ whole genome shotgun (WGS) entry which is preliminary data.</text>
</comment>